<name>A0A9P6NRH2_9BASI</name>
<protein>
    <submittedName>
        <fullName evidence="1">Uncharacterized protein</fullName>
    </submittedName>
</protein>
<evidence type="ECO:0000313" key="1">
    <source>
        <dbReference type="EMBL" id="KAG0152025.1"/>
    </source>
</evidence>
<gene>
    <name evidence="1" type="ORF">CROQUDRAFT_86243</name>
</gene>
<dbReference type="Proteomes" id="UP000886653">
    <property type="component" value="Unassembled WGS sequence"/>
</dbReference>
<accession>A0A9P6NRH2</accession>
<sequence>MALALNPASEAKFGHDTPFPMRHLPVFIAQLRHPHAALRHSTHTCNIVFSDLDTSTSFHSTSHFISRHPLGASTTSRFIKGLLSAAKEPFQM</sequence>
<organism evidence="1 2">
    <name type="scientific">Cronartium quercuum f. sp. fusiforme G11</name>
    <dbReference type="NCBI Taxonomy" id="708437"/>
    <lineage>
        <taxon>Eukaryota</taxon>
        <taxon>Fungi</taxon>
        <taxon>Dikarya</taxon>
        <taxon>Basidiomycota</taxon>
        <taxon>Pucciniomycotina</taxon>
        <taxon>Pucciniomycetes</taxon>
        <taxon>Pucciniales</taxon>
        <taxon>Coleosporiaceae</taxon>
        <taxon>Cronartium</taxon>
    </lineage>
</organism>
<dbReference type="AlphaFoldDB" id="A0A9P6NRH2"/>
<comment type="caution">
    <text evidence="1">The sequence shown here is derived from an EMBL/GenBank/DDBJ whole genome shotgun (WGS) entry which is preliminary data.</text>
</comment>
<dbReference type="EMBL" id="MU167210">
    <property type="protein sequence ID" value="KAG0152025.1"/>
    <property type="molecule type" value="Genomic_DNA"/>
</dbReference>
<proteinExistence type="predicted"/>
<keyword evidence="2" id="KW-1185">Reference proteome</keyword>
<evidence type="ECO:0000313" key="2">
    <source>
        <dbReference type="Proteomes" id="UP000886653"/>
    </source>
</evidence>
<reference evidence="1" key="1">
    <citation type="submission" date="2013-11" db="EMBL/GenBank/DDBJ databases">
        <title>Genome sequence of the fusiform rust pathogen reveals effectors for host alternation and coevolution with pine.</title>
        <authorList>
            <consortium name="DOE Joint Genome Institute"/>
            <person name="Smith K."/>
            <person name="Pendleton A."/>
            <person name="Kubisiak T."/>
            <person name="Anderson C."/>
            <person name="Salamov A."/>
            <person name="Aerts A."/>
            <person name="Riley R."/>
            <person name="Clum A."/>
            <person name="Lindquist E."/>
            <person name="Ence D."/>
            <person name="Campbell M."/>
            <person name="Kronenberg Z."/>
            <person name="Feau N."/>
            <person name="Dhillon B."/>
            <person name="Hamelin R."/>
            <person name="Burleigh J."/>
            <person name="Smith J."/>
            <person name="Yandell M."/>
            <person name="Nelson C."/>
            <person name="Grigoriev I."/>
            <person name="Davis J."/>
        </authorList>
    </citation>
    <scope>NUCLEOTIDE SEQUENCE</scope>
    <source>
        <strain evidence="1">G11</strain>
    </source>
</reference>